<gene>
    <name evidence="1" type="ORF">LVIROSA_LOCUS20669</name>
</gene>
<dbReference type="EMBL" id="CAKMRJ010003334">
    <property type="protein sequence ID" value="CAH1434127.1"/>
    <property type="molecule type" value="Genomic_DNA"/>
</dbReference>
<accession>A0AAU9N5S1</accession>
<keyword evidence="2" id="KW-1185">Reference proteome</keyword>
<sequence length="254" mass="27022">MKRVEYNTTFSTNLDVKNGSDSKVFSKLDELWGSLKESKSKVDLSQQSTFSIESILTIISSLEANLKAKLAPLLKFVHVMPTNAPPVKPVVQGEDRGVGASKNSDQGKFVGKVITTQILISLPVSLTTTSTTTTSRPLNKGIVIGQAAIFTSQPSPAPNHLISLPLVLVVAPSAGDIVNHQEPSIAAAIRCQRRCETLFDDELGVAGRWKLVVIVPPSSNGVPTLSISSYVVLSRAAAASIGGSFISASVYHRK</sequence>
<dbReference type="AlphaFoldDB" id="A0AAU9N5S1"/>
<dbReference type="Proteomes" id="UP001157418">
    <property type="component" value="Unassembled WGS sequence"/>
</dbReference>
<proteinExistence type="predicted"/>
<evidence type="ECO:0000313" key="2">
    <source>
        <dbReference type="Proteomes" id="UP001157418"/>
    </source>
</evidence>
<comment type="caution">
    <text evidence="1">The sequence shown here is derived from an EMBL/GenBank/DDBJ whole genome shotgun (WGS) entry which is preliminary data.</text>
</comment>
<name>A0AAU9N5S1_9ASTR</name>
<protein>
    <submittedName>
        <fullName evidence="1">Uncharacterized protein</fullName>
    </submittedName>
</protein>
<reference evidence="1 2" key="1">
    <citation type="submission" date="2022-01" db="EMBL/GenBank/DDBJ databases">
        <authorList>
            <person name="Xiong W."/>
            <person name="Schranz E."/>
        </authorList>
    </citation>
    <scope>NUCLEOTIDE SEQUENCE [LARGE SCALE GENOMIC DNA]</scope>
</reference>
<organism evidence="1 2">
    <name type="scientific">Lactuca virosa</name>
    <dbReference type="NCBI Taxonomy" id="75947"/>
    <lineage>
        <taxon>Eukaryota</taxon>
        <taxon>Viridiplantae</taxon>
        <taxon>Streptophyta</taxon>
        <taxon>Embryophyta</taxon>
        <taxon>Tracheophyta</taxon>
        <taxon>Spermatophyta</taxon>
        <taxon>Magnoliopsida</taxon>
        <taxon>eudicotyledons</taxon>
        <taxon>Gunneridae</taxon>
        <taxon>Pentapetalae</taxon>
        <taxon>asterids</taxon>
        <taxon>campanulids</taxon>
        <taxon>Asterales</taxon>
        <taxon>Asteraceae</taxon>
        <taxon>Cichorioideae</taxon>
        <taxon>Cichorieae</taxon>
        <taxon>Lactucinae</taxon>
        <taxon>Lactuca</taxon>
    </lineage>
</organism>
<evidence type="ECO:0000313" key="1">
    <source>
        <dbReference type="EMBL" id="CAH1434127.1"/>
    </source>
</evidence>